<reference evidence="8" key="1">
    <citation type="submission" date="2019-08" db="EMBL/GenBank/DDBJ databases">
        <title>Limnoglobus roseus gen. nov., sp. nov., a novel freshwater planctomycete with a giant genome from the family Gemmataceae.</title>
        <authorList>
            <person name="Kulichevskaya I.S."/>
            <person name="Naumoff D.G."/>
            <person name="Miroshnikov K."/>
            <person name="Ivanova A."/>
            <person name="Philippov D.A."/>
            <person name="Hakobyan A."/>
            <person name="Rijpstra I.C."/>
            <person name="Sinninghe Damste J.S."/>
            <person name="Liesack W."/>
            <person name="Dedysh S.N."/>
        </authorList>
    </citation>
    <scope>NUCLEOTIDE SEQUENCE [LARGE SCALE GENOMIC DNA]</scope>
    <source>
        <strain evidence="8">PX52</strain>
    </source>
</reference>
<keyword evidence="8" id="KW-1185">Reference proteome</keyword>
<evidence type="ECO:0000256" key="3">
    <source>
        <dbReference type="ARBA" id="ARBA00023159"/>
    </source>
</evidence>
<dbReference type="InterPro" id="IPR047057">
    <property type="entry name" value="MerR_fam"/>
</dbReference>
<dbReference type="KEGG" id="lrs:PX52LOC_02328"/>
<dbReference type="AlphaFoldDB" id="A0A5C1A7W7"/>
<feature type="coiled-coil region" evidence="5">
    <location>
        <begin position="76"/>
        <end position="113"/>
    </location>
</feature>
<evidence type="ECO:0000256" key="2">
    <source>
        <dbReference type="ARBA" id="ARBA00023125"/>
    </source>
</evidence>
<evidence type="ECO:0000256" key="1">
    <source>
        <dbReference type="ARBA" id="ARBA00023015"/>
    </source>
</evidence>
<keyword evidence="5" id="KW-0175">Coiled coil</keyword>
<evidence type="ECO:0000313" key="7">
    <source>
        <dbReference type="EMBL" id="QEL15409.1"/>
    </source>
</evidence>
<name>A0A5C1A7W7_9BACT</name>
<dbReference type="InterPro" id="IPR009061">
    <property type="entry name" value="DNA-bd_dom_put_sf"/>
</dbReference>
<accession>A0A5C1A7W7</accession>
<dbReference type="PROSITE" id="PS50937">
    <property type="entry name" value="HTH_MERR_2"/>
    <property type="match status" value="1"/>
</dbReference>
<evidence type="ECO:0000256" key="5">
    <source>
        <dbReference type="SAM" id="Coils"/>
    </source>
</evidence>
<dbReference type="Pfam" id="PF13411">
    <property type="entry name" value="MerR_1"/>
    <property type="match status" value="1"/>
</dbReference>
<protein>
    <submittedName>
        <fullName evidence="7">MerR family DNA-binding transcriptional regulator</fullName>
    </submittedName>
</protein>
<dbReference type="Pfam" id="PF07739">
    <property type="entry name" value="TipAS"/>
    <property type="match status" value="1"/>
</dbReference>
<dbReference type="SUPFAM" id="SSF46955">
    <property type="entry name" value="Putative DNA-binding domain"/>
    <property type="match status" value="1"/>
</dbReference>
<keyword evidence="2 7" id="KW-0238">DNA-binding</keyword>
<keyword evidence="3" id="KW-0010">Activator</keyword>
<dbReference type="SUPFAM" id="SSF89082">
    <property type="entry name" value="Antibiotic binding domain of TipA-like multidrug resistance regulators"/>
    <property type="match status" value="1"/>
</dbReference>
<keyword evidence="1" id="KW-0805">Transcription regulation</keyword>
<feature type="domain" description="HTH merR-type" evidence="6">
    <location>
        <begin position="1"/>
        <end position="70"/>
    </location>
</feature>
<dbReference type="GO" id="GO:0003677">
    <property type="term" value="F:DNA binding"/>
    <property type="evidence" value="ECO:0007669"/>
    <property type="project" value="UniProtKB-KW"/>
</dbReference>
<gene>
    <name evidence="7" type="ORF">PX52LOC_02328</name>
</gene>
<dbReference type="InterPro" id="IPR000551">
    <property type="entry name" value="MerR-type_HTH_dom"/>
</dbReference>
<evidence type="ECO:0000313" key="8">
    <source>
        <dbReference type="Proteomes" id="UP000324974"/>
    </source>
</evidence>
<dbReference type="SMART" id="SM00422">
    <property type="entry name" value="HTH_MERR"/>
    <property type="match status" value="1"/>
</dbReference>
<evidence type="ECO:0000259" key="6">
    <source>
        <dbReference type="PROSITE" id="PS50937"/>
    </source>
</evidence>
<dbReference type="InterPro" id="IPR012925">
    <property type="entry name" value="TipAS_dom"/>
</dbReference>
<dbReference type="PANTHER" id="PTHR30204:SF90">
    <property type="entry name" value="HTH-TYPE TRANSCRIPTIONAL ACTIVATOR MTA"/>
    <property type="match status" value="1"/>
</dbReference>
<dbReference type="InterPro" id="IPR036244">
    <property type="entry name" value="TipA-like_antibiotic-bd"/>
</dbReference>
<dbReference type="RefSeq" id="WP_218575333.1">
    <property type="nucleotide sequence ID" value="NZ_CP042425.1"/>
</dbReference>
<dbReference type="PRINTS" id="PR00040">
    <property type="entry name" value="HTHMERR"/>
</dbReference>
<sequence length="237" mass="26789">MWKVGELARRSGVTVRTLHHYHDIGLLVPSGSTGAGHRLYTDADLAKLQQILVLRQLGLTLEQVGEYLTRDDYSPRAVIELRLQQLREQIATADRLRVQLEGLSRLLDRAEIVSAEQFLQTIEALTMIDKYYTPEQLANMQERYSANIDRIKEVEAEWPRLMAAVQAEMDKGTPPTDPAVQALAQKWDGLVSEFTGGDPNLQASLKKMYESEPTVAGMDMGKMRPMMEYVQRARTGE</sequence>
<dbReference type="EMBL" id="CP042425">
    <property type="protein sequence ID" value="QEL15409.1"/>
    <property type="molecule type" value="Genomic_DNA"/>
</dbReference>
<keyword evidence="4" id="KW-0804">Transcription</keyword>
<dbReference type="PANTHER" id="PTHR30204">
    <property type="entry name" value="REDOX-CYCLING DRUG-SENSING TRANSCRIPTIONAL ACTIVATOR SOXR"/>
    <property type="match status" value="1"/>
</dbReference>
<dbReference type="Proteomes" id="UP000324974">
    <property type="component" value="Chromosome"/>
</dbReference>
<dbReference type="GO" id="GO:0003700">
    <property type="term" value="F:DNA-binding transcription factor activity"/>
    <property type="evidence" value="ECO:0007669"/>
    <property type="project" value="InterPro"/>
</dbReference>
<organism evidence="7 8">
    <name type="scientific">Limnoglobus roseus</name>
    <dbReference type="NCBI Taxonomy" id="2598579"/>
    <lineage>
        <taxon>Bacteria</taxon>
        <taxon>Pseudomonadati</taxon>
        <taxon>Planctomycetota</taxon>
        <taxon>Planctomycetia</taxon>
        <taxon>Gemmatales</taxon>
        <taxon>Gemmataceae</taxon>
        <taxon>Limnoglobus</taxon>
    </lineage>
</organism>
<evidence type="ECO:0000256" key="4">
    <source>
        <dbReference type="ARBA" id="ARBA00023163"/>
    </source>
</evidence>
<proteinExistence type="predicted"/>
<dbReference type="Gene3D" id="1.10.1660.10">
    <property type="match status" value="1"/>
</dbReference>